<dbReference type="SUPFAM" id="SSF53067">
    <property type="entry name" value="Actin-like ATPase domain"/>
    <property type="match status" value="1"/>
</dbReference>
<keyword evidence="1" id="KW-0418">Kinase</keyword>
<keyword evidence="2" id="KW-1185">Reference proteome</keyword>
<dbReference type="GO" id="GO:0005524">
    <property type="term" value="F:ATP binding"/>
    <property type="evidence" value="ECO:0007669"/>
    <property type="project" value="InterPro"/>
</dbReference>
<evidence type="ECO:0000313" key="2">
    <source>
        <dbReference type="Proteomes" id="UP000186230"/>
    </source>
</evidence>
<evidence type="ECO:0000313" key="1">
    <source>
        <dbReference type="EMBL" id="APU67678.1"/>
    </source>
</evidence>
<dbReference type="NCBIfam" id="NF007144">
    <property type="entry name" value="PRK09585.2-3"/>
    <property type="match status" value="1"/>
</dbReference>
<dbReference type="GO" id="GO:0006040">
    <property type="term" value="P:amino sugar metabolic process"/>
    <property type="evidence" value="ECO:0007669"/>
    <property type="project" value="InterPro"/>
</dbReference>
<dbReference type="AlphaFoldDB" id="A0A1L7I227"/>
<dbReference type="GO" id="GO:0009254">
    <property type="term" value="P:peptidoglycan turnover"/>
    <property type="evidence" value="ECO:0007669"/>
    <property type="project" value="InterPro"/>
</dbReference>
<name>A0A1L7I227_9FLAO</name>
<dbReference type="InterPro" id="IPR005338">
    <property type="entry name" value="Anhydro_N_Ac-Mur_kinase"/>
</dbReference>
<protein>
    <submittedName>
        <fullName evidence="1">Anhydro-N-acetylmuramic acid kinase</fullName>
        <ecNumber evidence="1">2.7.1.-</ecNumber>
    </submittedName>
</protein>
<accession>A0A1L7I227</accession>
<dbReference type="InterPro" id="IPR043129">
    <property type="entry name" value="ATPase_NBD"/>
</dbReference>
<dbReference type="PANTHER" id="PTHR30605:SF0">
    <property type="entry name" value="ANHYDRO-N-ACETYLMURAMIC ACID KINASE"/>
    <property type="match status" value="1"/>
</dbReference>
<dbReference type="EMBL" id="CP016359">
    <property type="protein sequence ID" value="APU67678.1"/>
    <property type="molecule type" value="Genomic_DNA"/>
</dbReference>
<keyword evidence="1" id="KW-0808">Transferase</keyword>
<sequence>MEAKDSFLVPIFQLILSIFTNMKKNEFRLVGVMSGTSLDGIDLVFTEIDLEEPISYKIIHAETVAYTEKWQSSLENAIKLEPAELNDLDYRYTEYLSGVINTFIKKYEIDLVDAVCSHGHTVKHRPKEGITFQIGNLPELARLTGIPVVCDFRVQDVELGGQGAPLVPIGDRLFFSDHQYCMNLGGFANISMEKDSRRLAFDICPVNTVLNFFTRKIGRDYDENGNMAASGEVNEELLQHLNALSFYKKEAPKSLGIEWVNCEVIPLIEKFSLEIPDILSTFCVHVAQQTANVLDNDPNSSVLLTGGGVYNEFLIGQFRKYSKCEFLIPDAQLVEFKEALIFALLGALKLRGEVNVLQSVTGARMDHSSGRIYEP</sequence>
<organism evidence="1 2">
    <name type="scientific">Christiangramia flava JLT2011</name>
    <dbReference type="NCBI Taxonomy" id="1229726"/>
    <lineage>
        <taxon>Bacteria</taxon>
        <taxon>Pseudomonadati</taxon>
        <taxon>Bacteroidota</taxon>
        <taxon>Flavobacteriia</taxon>
        <taxon>Flavobacteriales</taxon>
        <taxon>Flavobacteriaceae</taxon>
        <taxon>Christiangramia</taxon>
    </lineage>
</organism>
<proteinExistence type="predicted"/>
<dbReference type="Gene3D" id="3.30.420.40">
    <property type="match status" value="2"/>
</dbReference>
<dbReference type="Proteomes" id="UP000186230">
    <property type="component" value="Chromosome"/>
</dbReference>
<dbReference type="PANTHER" id="PTHR30605">
    <property type="entry name" value="ANHYDRO-N-ACETYLMURAMIC ACID KINASE"/>
    <property type="match status" value="1"/>
</dbReference>
<dbReference type="GO" id="GO:0016773">
    <property type="term" value="F:phosphotransferase activity, alcohol group as acceptor"/>
    <property type="evidence" value="ECO:0007669"/>
    <property type="project" value="InterPro"/>
</dbReference>
<dbReference type="STRING" id="1229726.GRFL_0954"/>
<reference evidence="1 2" key="1">
    <citation type="submission" date="2016-07" db="EMBL/GenBank/DDBJ databases">
        <title>Multi-omics approach to identify versatile polysaccharide utilization systems of a marine flavobacterium Gramella flava.</title>
        <authorList>
            <person name="Tang K."/>
        </authorList>
    </citation>
    <scope>NUCLEOTIDE SEQUENCE [LARGE SCALE GENOMIC DNA]</scope>
    <source>
        <strain evidence="1 2">JLT2011</strain>
    </source>
</reference>
<dbReference type="Pfam" id="PF03702">
    <property type="entry name" value="AnmK"/>
    <property type="match status" value="1"/>
</dbReference>
<dbReference type="EC" id="2.7.1.-" evidence="1"/>
<gene>
    <name evidence="1" type="ORF">GRFL_0954</name>
</gene>
<dbReference type="GO" id="GO:0016301">
    <property type="term" value="F:kinase activity"/>
    <property type="evidence" value="ECO:0007669"/>
    <property type="project" value="UniProtKB-KW"/>
</dbReference>
<dbReference type="KEGG" id="gfl:GRFL_0954"/>